<feature type="domain" description="N-acetyltransferase" evidence="5">
    <location>
        <begin position="714"/>
        <end position="858"/>
    </location>
</feature>
<dbReference type="SUPFAM" id="SSF57903">
    <property type="entry name" value="FYVE/PHD zinc finger"/>
    <property type="match status" value="1"/>
</dbReference>
<proteinExistence type="predicted"/>
<dbReference type="PANTHER" id="PTHR20916:SF26">
    <property type="entry name" value="CYSTEINE-RICH PROTEIN 2-BINDING PROTEIN"/>
    <property type="match status" value="1"/>
</dbReference>
<feature type="compositionally biased region" description="Polar residues" evidence="4">
    <location>
        <begin position="322"/>
        <end position="340"/>
    </location>
</feature>
<protein>
    <recommendedName>
        <fullName evidence="5">N-acetyltransferase domain-containing protein</fullName>
    </recommendedName>
</protein>
<dbReference type="AlphaFoldDB" id="A0ABD3W9K0"/>
<dbReference type="PROSITE" id="PS01359">
    <property type="entry name" value="ZF_PHD_1"/>
    <property type="match status" value="1"/>
</dbReference>
<feature type="compositionally biased region" description="Basic and acidic residues" evidence="4">
    <location>
        <begin position="447"/>
        <end position="461"/>
    </location>
</feature>
<comment type="caution">
    <text evidence="6">The sequence shown here is derived from an EMBL/GenBank/DDBJ whole genome shotgun (WGS) entry which is preliminary data.</text>
</comment>
<dbReference type="InterPro" id="IPR011011">
    <property type="entry name" value="Znf_FYVE_PHD"/>
</dbReference>
<dbReference type="InterPro" id="IPR019786">
    <property type="entry name" value="Zinc_finger_PHD-type_CS"/>
</dbReference>
<reference evidence="6 7" key="1">
    <citation type="submission" date="2024-11" db="EMBL/GenBank/DDBJ databases">
        <title>Chromosome-level genome assembly of the freshwater bivalve Anodonta woodiana.</title>
        <authorList>
            <person name="Chen X."/>
        </authorList>
    </citation>
    <scope>NUCLEOTIDE SEQUENCE [LARGE SCALE GENOMIC DNA]</scope>
    <source>
        <strain evidence="6">MN2024</strain>
        <tissue evidence="6">Gills</tissue>
    </source>
</reference>
<evidence type="ECO:0000256" key="4">
    <source>
        <dbReference type="SAM" id="MobiDB-lite"/>
    </source>
</evidence>
<organism evidence="6 7">
    <name type="scientific">Sinanodonta woodiana</name>
    <name type="common">Chinese pond mussel</name>
    <name type="synonym">Anodonta woodiana</name>
    <dbReference type="NCBI Taxonomy" id="1069815"/>
    <lineage>
        <taxon>Eukaryota</taxon>
        <taxon>Metazoa</taxon>
        <taxon>Spiralia</taxon>
        <taxon>Lophotrochozoa</taxon>
        <taxon>Mollusca</taxon>
        <taxon>Bivalvia</taxon>
        <taxon>Autobranchia</taxon>
        <taxon>Heteroconchia</taxon>
        <taxon>Palaeoheterodonta</taxon>
        <taxon>Unionida</taxon>
        <taxon>Unionoidea</taxon>
        <taxon>Unionidae</taxon>
        <taxon>Unioninae</taxon>
        <taxon>Sinanodonta</taxon>
    </lineage>
</organism>
<gene>
    <name evidence="6" type="ORF">ACJMK2_041952</name>
</gene>
<dbReference type="CDD" id="cd04301">
    <property type="entry name" value="NAT_SF"/>
    <property type="match status" value="1"/>
</dbReference>
<dbReference type="SUPFAM" id="SSF55729">
    <property type="entry name" value="Acyl-CoA N-acyltransferases (Nat)"/>
    <property type="match status" value="1"/>
</dbReference>
<dbReference type="Gene3D" id="3.40.630.30">
    <property type="match status" value="1"/>
</dbReference>
<dbReference type="InterPro" id="IPR016181">
    <property type="entry name" value="Acyl_CoA_acyltransferase"/>
</dbReference>
<dbReference type="Proteomes" id="UP001634394">
    <property type="component" value="Unassembled WGS sequence"/>
</dbReference>
<name>A0ABD3W9K0_SINWO</name>
<feature type="region of interest" description="Disordered" evidence="4">
    <location>
        <begin position="439"/>
        <end position="536"/>
    </location>
</feature>
<dbReference type="GO" id="GO:0008270">
    <property type="term" value="F:zinc ion binding"/>
    <property type="evidence" value="ECO:0007669"/>
    <property type="project" value="UniProtKB-KW"/>
</dbReference>
<dbReference type="Pfam" id="PF00583">
    <property type="entry name" value="Acetyltransf_1"/>
    <property type="match status" value="1"/>
</dbReference>
<keyword evidence="2" id="KW-0863">Zinc-finger</keyword>
<accession>A0ABD3W9K0</accession>
<sequence>MSSGEVGGHCYCGVPSIDNPEVFKCDKCKKKFHSVCVKSGLPSTLKGDFLFHFKCEVCGDGEEEFERMRLQWTQVVQLALYNLQLSGAGMCGYFRWKEHICTFIDKHWVTLFGSHRKKTSLWYGTVAGVLSSGCPTTFLSGSQELGESGWWRLAEMKPPYVIKTAIPGTKTTVKKKETPPPAIEAHKEGLRSRRGKTSIEAAMELKAKRATLTEAKEMRKSRKASVTEAVSSPETFGVILNTNSNLFTSSGNSLNPIITSQGLGVVPPVIDPSTPILQQNSSSLHSLTVSTKQEALTTAPLNTSSALYSYLTSDDKTKQHLSRSSQNWSKRTSKSPVTKQNVEKKGPEVPTTSDVKKDLSSDPVASAKLLEDETNYLTERDLIPQDTIPNMLLSEDLIADDSDSDFEIDPGTFSPPRPWSPVHMHESPTVQELLSAMDSGSASMFESHSKLENETEVEVTKKGSSNQRNIVPMETDSNEEGNSVVDSESESDSKATASSSSEEEEDSGVEQDNNKRRRSQKRKATEEEKEERKSPEVKCHLMSSYEERQLLKQLDAVTKVCGKQLPVHINRLRRKLIIRQLKREHGLPLFDLDAELNRLAKTHWGTQWDIQKGGLNIPIGRIIPGDVRILDKFQTVSHTVTAYLQKHPSFLNRLVGTEDDQLQSICSPYTARILKPFIRRDYESRPPRMQLLQEIQAYPHRNDKDWKSPDPPPIDYCYVRPQHIPSVNALCREFFWPGIDLSECLQYPDFSCVVLFRKIVIGFAFMVPDVKYNEAYISFIFSHPDWRRAGLATFMVYHLIQTCMGKDVTLHVSATNPAMMLYQKFGFKPEEFIIDFYDKYYPLDSRECKHAFFLRLRR</sequence>
<keyword evidence="1" id="KW-0479">Metal-binding</keyword>
<feature type="compositionally biased region" description="Basic and acidic residues" evidence="4">
    <location>
        <begin position="523"/>
        <end position="536"/>
    </location>
</feature>
<evidence type="ECO:0000313" key="6">
    <source>
        <dbReference type="EMBL" id="KAL3869245.1"/>
    </source>
</evidence>
<evidence type="ECO:0000256" key="3">
    <source>
        <dbReference type="ARBA" id="ARBA00022833"/>
    </source>
</evidence>
<keyword evidence="7" id="KW-1185">Reference proteome</keyword>
<dbReference type="PROSITE" id="PS51186">
    <property type="entry name" value="GNAT"/>
    <property type="match status" value="1"/>
</dbReference>
<feature type="region of interest" description="Disordered" evidence="4">
    <location>
        <begin position="315"/>
        <end position="366"/>
    </location>
</feature>
<dbReference type="Gene3D" id="3.90.980.20">
    <property type="match status" value="1"/>
</dbReference>
<evidence type="ECO:0000313" key="7">
    <source>
        <dbReference type="Proteomes" id="UP001634394"/>
    </source>
</evidence>
<dbReference type="PANTHER" id="PTHR20916">
    <property type="entry name" value="CYSTEINE AND GLYCINE-RICH PROTEIN 2 BINDING PROTEIN"/>
    <property type="match status" value="1"/>
</dbReference>
<keyword evidence="3" id="KW-0862">Zinc</keyword>
<dbReference type="InterPro" id="IPR000182">
    <property type="entry name" value="GNAT_dom"/>
</dbReference>
<dbReference type="EMBL" id="JBJQND010000008">
    <property type="protein sequence ID" value="KAL3869245.1"/>
    <property type="molecule type" value="Genomic_DNA"/>
</dbReference>
<dbReference type="FunFam" id="3.40.630.30:FF:000013">
    <property type="entry name" value="cysteine-rich protein 2-binding protein-like"/>
    <property type="match status" value="1"/>
</dbReference>
<evidence type="ECO:0000259" key="5">
    <source>
        <dbReference type="PROSITE" id="PS51186"/>
    </source>
</evidence>
<evidence type="ECO:0000256" key="2">
    <source>
        <dbReference type="ARBA" id="ARBA00022771"/>
    </source>
</evidence>
<evidence type="ECO:0000256" key="1">
    <source>
        <dbReference type="ARBA" id="ARBA00022723"/>
    </source>
</evidence>